<dbReference type="EMBL" id="JANFQO010000004">
    <property type="protein sequence ID" value="MCQ4164086.1"/>
    <property type="molecule type" value="Genomic_DNA"/>
</dbReference>
<reference evidence="3" key="1">
    <citation type="submission" date="2022-07" db="EMBL/GenBank/DDBJ databases">
        <title>Tahibacter sp., a new gammaproteobacterium isolated from the silt sample collected at pig farm.</title>
        <authorList>
            <person name="Chen H."/>
        </authorList>
    </citation>
    <scope>NUCLEOTIDE SEQUENCE</scope>
    <source>
        <strain evidence="3">P2K</strain>
    </source>
</reference>
<feature type="region of interest" description="Disordered" evidence="1">
    <location>
        <begin position="45"/>
        <end position="82"/>
    </location>
</feature>
<evidence type="ECO:0000256" key="2">
    <source>
        <dbReference type="SAM" id="Phobius"/>
    </source>
</evidence>
<comment type="caution">
    <text evidence="3">The sequence shown here is derived from an EMBL/GenBank/DDBJ whole genome shotgun (WGS) entry which is preliminary data.</text>
</comment>
<keyword evidence="2" id="KW-1133">Transmembrane helix</keyword>
<name>A0ABT1QP72_9GAMM</name>
<protein>
    <submittedName>
        <fullName evidence="3">Uncharacterized protein</fullName>
    </submittedName>
</protein>
<keyword evidence="4" id="KW-1185">Reference proteome</keyword>
<keyword evidence="2" id="KW-0812">Transmembrane</keyword>
<feature type="compositionally biased region" description="Basic and acidic residues" evidence="1">
    <location>
        <begin position="73"/>
        <end position="82"/>
    </location>
</feature>
<sequence>MNEPGLVQVAAAMPTVFALAVLTLLHALIACWAVRSLWPRARAKRLSAGPRRASTRLPHCSTEPVGKAAAGREPLRADGRPR</sequence>
<proteinExistence type="predicted"/>
<evidence type="ECO:0000313" key="4">
    <source>
        <dbReference type="Proteomes" id="UP001165498"/>
    </source>
</evidence>
<feature type="transmembrane region" description="Helical" evidence="2">
    <location>
        <begin position="12"/>
        <end position="34"/>
    </location>
</feature>
<organism evidence="3 4">
    <name type="scientific">Tahibacter harae</name>
    <dbReference type="NCBI Taxonomy" id="2963937"/>
    <lineage>
        <taxon>Bacteria</taxon>
        <taxon>Pseudomonadati</taxon>
        <taxon>Pseudomonadota</taxon>
        <taxon>Gammaproteobacteria</taxon>
        <taxon>Lysobacterales</taxon>
        <taxon>Rhodanobacteraceae</taxon>
        <taxon>Tahibacter</taxon>
    </lineage>
</organism>
<evidence type="ECO:0000313" key="3">
    <source>
        <dbReference type="EMBL" id="MCQ4164086.1"/>
    </source>
</evidence>
<dbReference type="Proteomes" id="UP001165498">
    <property type="component" value="Unassembled WGS sequence"/>
</dbReference>
<gene>
    <name evidence="3" type="ORF">NM961_05115</name>
</gene>
<dbReference type="RefSeq" id="WP_255912230.1">
    <property type="nucleotide sequence ID" value="NZ_JANFQO010000004.1"/>
</dbReference>
<keyword evidence="2" id="KW-0472">Membrane</keyword>
<accession>A0ABT1QP72</accession>
<evidence type="ECO:0000256" key="1">
    <source>
        <dbReference type="SAM" id="MobiDB-lite"/>
    </source>
</evidence>